<dbReference type="EMBL" id="CABITT030000001">
    <property type="protein sequence ID" value="VVA89596.1"/>
    <property type="molecule type" value="Genomic_DNA"/>
</dbReference>
<name>A0A565AJR7_9BRAS</name>
<proteinExistence type="predicted"/>
<gene>
    <name evidence="1" type="ORF">ANE_LOCUS41</name>
</gene>
<evidence type="ECO:0000313" key="2">
    <source>
        <dbReference type="Proteomes" id="UP000489600"/>
    </source>
</evidence>
<accession>A0A565AJR7</accession>
<comment type="caution">
    <text evidence="1">The sequence shown here is derived from an EMBL/GenBank/DDBJ whole genome shotgun (WGS) entry which is preliminary data.</text>
</comment>
<protein>
    <submittedName>
        <fullName evidence="1">Uncharacterized protein</fullName>
    </submittedName>
</protein>
<sequence length="89" mass="10303">MKPEGKRSAVGRQTKEGDCFDMSTIKLAINETEKTKTRVHMSVAEKYMKRKVTLSADFVSLLRERRAKAEKYMDLVRSLRAKGMYVPFQ</sequence>
<dbReference type="Proteomes" id="UP000489600">
    <property type="component" value="Unassembled WGS sequence"/>
</dbReference>
<reference evidence="1" key="1">
    <citation type="submission" date="2019-07" db="EMBL/GenBank/DDBJ databases">
        <authorList>
            <person name="Dittberner H."/>
        </authorList>
    </citation>
    <scope>NUCLEOTIDE SEQUENCE [LARGE SCALE GENOMIC DNA]</scope>
</reference>
<dbReference type="AlphaFoldDB" id="A0A565AJR7"/>
<evidence type="ECO:0000313" key="1">
    <source>
        <dbReference type="EMBL" id="VVA89596.1"/>
    </source>
</evidence>
<keyword evidence="2" id="KW-1185">Reference proteome</keyword>
<organism evidence="1 2">
    <name type="scientific">Arabis nemorensis</name>
    <dbReference type="NCBI Taxonomy" id="586526"/>
    <lineage>
        <taxon>Eukaryota</taxon>
        <taxon>Viridiplantae</taxon>
        <taxon>Streptophyta</taxon>
        <taxon>Embryophyta</taxon>
        <taxon>Tracheophyta</taxon>
        <taxon>Spermatophyta</taxon>
        <taxon>Magnoliopsida</taxon>
        <taxon>eudicotyledons</taxon>
        <taxon>Gunneridae</taxon>
        <taxon>Pentapetalae</taxon>
        <taxon>rosids</taxon>
        <taxon>malvids</taxon>
        <taxon>Brassicales</taxon>
        <taxon>Brassicaceae</taxon>
        <taxon>Arabideae</taxon>
        <taxon>Arabis</taxon>
    </lineage>
</organism>